<organism evidence="2 3">
    <name type="scientific">Dimargaris cristalligena</name>
    <dbReference type="NCBI Taxonomy" id="215637"/>
    <lineage>
        <taxon>Eukaryota</taxon>
        <taxon>Fungi</taxon>
        <taxon>Fungi incertae sedis</taxon>
        <taxon>Zoopagomycota</taxon>
        <taxon>Kickxellomycotina</taxon>
        <taxon>Dimargaritomycetes</taxon>
        <taxon>Dimargaritales</taxon>
        <taxon>Dimargaritaceae</taxon>
        <taxon>Dimargaris</taxon>
    </lineage>
</organism>
<evidence type="ECO:0000313" key="3">
    <source>
        <dbReference type="Proteomes" id="UP000268162"/>
    </source>
</evidence>
<dbReference type="AlphaFoldDB" id="A0A4P9ZTE8"/>
<dbReference type="OrthoDB" id="5543951at2759"/>
<reference evidence="3" key="1">
    <citation type="journal article" date="2018" name="Nat. Microbiol.">
        <title>Leveraging single-cell genomics to expand the fungal tree of life.</title>
        <authorList>
            <person name="Ahrendt S.R."/>
            <person name="Quandt C.A."/>
            <person name="Ciobanu D."/>
            <person name="Clum A."/>
            <person name="Salamov A."/>
            <person name="Andreopoulos B."/>
            <person name="Cheng J.F."/>
            <person name="Woyke T."/>
            <person name="Pelin A."/>
            <person name="Henrissat B."/>
            <person name="Reynolds N.K."/>
            <person name="Benny G.L."/>
            <person name="Smith M.E."/>
            <person name="James T.Y."/>
            <person name="Grigoriev I.V."/>
        </authorList>
    </citation>
    <scope>NUCLEOTIDE SEQUENCE [LARGE SCALE GENOMIC DNA]</scope>
    <source>
        <strain evidence="3">RSA 468</strain>
    </source>
</reference>
<feature type="compositionally biased region" description="Basic and acidic residues" evidence="1">
    <location>
        <begin position="411"/>
        <end position="421"/>
    </location>
</feature>
<keyword evidence="3" id="KW-1185">Reference proteome</keyword>
<dbReference type="EMBL" id="ML002717">
    <property type="protein sequence ID" value="RKP36111.1"/>
    <property type="molecule type" value="Genomic_DNA"/>
</dbReference>
<evidence type="ECO:0000256" key="1">
    <source>
        <dbReference type="SAM" id="MobiDB-lite"/>
    </source>
</evidence>
<dbReference type="Proteomes" id="UP000268162">
    <property type="component" value="Unassembled WGS sequence"/>
</dbReference>
<name>A0A4P9ZTE8_9FUNG</name>
<feature type="compositionally biased region" description="Low complexity" evidence="1">
    <location>
        <begin position="398"/>
        <end position="409"/>
    </location>
</feature>
<sequence length="564" mass="61560">MTIDRISWCSQGQTHLYSTDPELWRTSLQQHPERIEVWQFFTPPSPSAALSPTATQTLPGLPYKTLQDWVDGLVEEGHFDSALQLLDGLQGPGFVPSDSTLLALLQCILDPGADADLAGAMGQYLRDLFTIQRQQAHHVFLPALGKIFGESGPHGFWSLLGRLVTGTDGKVDQSLSDTAQEILLELLVNALHQDMLANQDATSIQNCQLLRTFPRLYDQYAVTHIQPALDSLLGGCARPGLSSESNALLHQLLHMLVILAFVNLISMNSLVSPIAQWLQRQSSPEVQWRFVETLQSPTFKVILLDTLLQNECSGVGGTPATSSRKPGKATQPESPPQPPQPLPQPTTRSSSSSSSATDTKTRLRGGRQGSGSSPTAVGNQRPNLNQLCHRHFPAVAALLRAPTRPTTRRQSQRETAPRDPNRVTQTVVLALVELMESYLASKWWSPRRMRPGCEGRGGPAVINRGTSGTIMGASTPSISRFRATSGSTSASASVSVMGVQTGPEACYVGLEPAEIELLANCDRYIKSLETVLTRSQEVAQFSLTNLRRNLDHYQKLFHVDQGLV</sequence>
<proteinExistence type="predicted"/>
<feature type="region of interest" description="Disordered" evidence="1">
    <location>
        <begin position="314"/>
        <end position="382"/>
    </location>
</feature>
<accession>A0A4P9ZTE8</accession>
<feature type="compositionally biased region" description="Pro residues" evidence="1">
    <location>
        <begin position="333"/>
        <end position="344"/>
    </location>
</feature>
<evidence type="ECO:0000313" key="2">
    <source>
        <dbReference type="EMBL" id="RKP36111.1"/>
    </source>
</evidence>
<feature type="region of interest" description="Disordered" evidence="1">
    <location>
        <begin position="398"/>
        <end position="422"/>
    </location>
</feature>
<feature type="compositionally biased region" description="Low complexity" evidence="1">
    <location>
        <begin position="345"/>
        <end position="357"/>
    </location>
</feature>
<gene>
    <name evidence="2" type="ORF">BJ085DRAFT_35099</name>
</gene>
<protein>
    <submittedName>
        <fullName evidence="2">Uncharacterized protein</fullName>
    </submittedName>
</protein>